<reference evidence="1" key="1">
    <citation type="submission" date="2014-11" db="EMBL/GenBank/DDBJ databases">
        <authorList>
            <person name="Amaro Gonzalez C."/>
        </authorList>
    </citation>
    <scope>NUCLEOTIDE SEQUENCE</scope>
</reference>
<proteinExistence type="predicted"/>
<dbReference type="AlphaFoldDB" id="A0A0E9R9M1"/>
<reference evidence="1" key="2">
    <citation type="journal article" date="2015" name="Fish Shellfish Immunol.">
        <title>Early steps in the European eel (Anguilla anguilla)-Vibrio vulnificus interaction in the gills: Role of the RtxA13 toxin.</title>
        <authorList>
            <person name="Callol A."/>
            <person name="Pajuelo D."/>
            <person name="Ebbesson L."/>
            <person name="Teles M."/>
            <person name="MacKenzie S."/>
            <person name="Amaro C."/>
        </authorList>
    </citation>
    <scope>NUCLEOTIDE SEQUENCE</scope>
</reference>
<organism evidence="1">
    <name type="scientific">Anguilla anguilla</name>
    <name type="common">European freshwater eel</name>
    <name type="synonym">Muraena anguilla</name>
    <dbReference type="NCBI Taxonomy" id="7936"/>
    <lineage>
        <taxon>Eukaryota</taxon>
        <taxon>Metazoa</taxon>
        <taxon>Chordata</taxon>
        <taxon>Craniata</taxon>
        <taxon>Vertebrata</taxon>
        <taxon>Euteleostomi</taxon>
        <taxon>Actinopterygii</taxon>
        <taxon>Neopterygii</taxon>
        <taxon>Teleostei</taxon>
        <taxon>Anguilliformes</taxon>
        <taxon>Anguillidae</taxon>
        <taxon>Anguilla</taxon>
    </lineage>
</organism>
<accession>A0A0E9R9M1</accession>
<evidence type="ECO:0000313" key="1">
    <source>
        <dbReference type="EMBL" id="JAH25774.1"/>
    </source>
</evidence>
<dbReference type="EMBL" id="GBXM01082803">
    <property type="protein sequence ID" value="JAH25774.1"/>
    <property type="molecule type" value="Transcribed_RNA"/>
</dbReference>
<sequence>MQICALIAQGSNSTSPGYNEHSLRSNYSNLHHIKNLATS</sequence>
<name>A0A0E9R9M1_ANGAN</name>
<protein>
    <submittedName>
        <fullName evidence="1">Uncharacterized protein</fullName>
    </submittedName>
</protein>